<accession>A0A699X819</accession>
<evidence type="ECO:0000256" key="1">
    <source>
        <dbReference type="SAM" id="MobiDB-lite"/>
    </source>
</evidence>
<organism evidence="2">
    <name type="scientific">Tanacetum cinerariifolium</name>
    <name type="common">Dalmatian daisy</name>
    <name type="synonym">Chrysanthemum cinerariifolium</name>
    <dbReference type="NCBI Taxonomy" id="118510"/>
    <lineage>
        <taxon>Eukaryota</taxon>
        <taxon>Viridiplantae</taxon>
        <taxon>Streptophyta</taxon>
        <taxon>Embryophyta</taxon>
        <taxon>Tracheophyta</taxon>
        <taxon>Spermatophyta</taxon>
        <taxon>Magnoliopsida</taxon>
        <taxon>eudicotyledons</taxon>
        <taxon>Gunneridae</taxon>
        <taxon>Pentapetalae</taxon>
        <taxon>asterids</taxon>
        <taxon>campanulids</taxon>
        <taxon>Asterales</taxon>
        <taxon>Asteraceae</taxon>
        <taxon>Asteroideae</taxon>
        <taxon>Anthemideae</taxon>
        <taxon>Anthemidinae</taxon>
        <taxon>Tanacetum</taxon>
    </lineage>
</organism>
<feature type="region of interest" description="Disordered" evidence="1">
    <location>
        <begin position="1"/>
        <end position="27"/>
    </location>
</feature>
<feature type="non-terminal residue" evidence="2">
    <location>
        <position position="94"/>
    </location>
</feature>
<evidence type="ECO:0000313" key="2">
    <source>
        <dbReference type="EMBL" id="GFD55253.1"/>
    </source>
</evidence>
<proteinExistence type="predicted"/>
<feature type="non-terminal residue" evidence="2">
    <location>
        <position position="1"/>
    </location>
</feature>
<dbReference type="AlphaFoldDB" id="A0A699X819"/>
<sequence length="94" mass="10528">LRSSIYASKDSDQTERFEEGETAATPPPSAYRVTVRIYVRPHIPMPFPSELEVERLLIIHTPPLSLVSPTSYPLPPFLMPLPIFTPIPPPPPII</sequence>
<dbReference type="EMBL" id="BKCJ011815759">
    <property type="protein sequence ID" value="GFD55253.1"/>
    <property type="molecule type" value="Genomic_DNA"/>
</dbReference>
<gene>
    <name evidence="2" type="ORF">Tci_927222</name>
</gene>
<feature type="compositionally biased region" description="Basic and acidic residues" evidence="1">
    <location>
        <begin position="9"/>
        <end position="19"/>
    </location>
</feature>
<name>A0A699X819_TANCI</name>
<reference evidence="2" key="1">
    <citation type="journal article" date="2019" name="Sci. Rep.">
        <title>Draft genome of Tanacetum cinerariifolium, the natural source of mosquito coil.</title>
        <authorList>
            <person name="Yamashiro T."/>
            <person name="Shiraishi A."/>
            <person name="Satake H."/>
            <person name="Nakayama K."/>
        </authorList>
    </citation>
    <scope>NUCLEOTIDE SEQUENCE</scope>
</reference>
<comment type="caution">
    <text evidence="2">The sequence shown here is derived from an EMBL/GenBank/DDBJ whole genome shotgun (WGS) entry which is preliminary data.</text>
</comment>
<protein>
    <submittedName>
        <fullName evidence="2">Uncharacterized protein</fullName>
    </submittedName>
</protein>